<dbReference type="InterPro" id="IPR046341">
    <property type="entry name" value="SET_dom_sf"/>
</dbReference>
<dbReference type="PANTHER" id="PTHR33524:SF1">
    <property type="entry name" value="SET DOMAIN-CONTAINING PROTEIN"/>
    <property type="match status" value="1"/>
</dbReference>
<organism evidence="3 4">
    <name type="scientific">Vitrella brassicaformis (strain CCMP3155)</name>
    <dbReference type="NCBI Taxonomy" id="1169540"/>
    <lineage>
        <taxon>Eukaryota</taxon>
        <taxon>Sar</taxon>
        <taxon>Alveolata</taxon>
        <taxon>Colpodellida</taxon>
        <taxon>Vitrellaceae</taxon>
        <taxon>Vitrella</taxon>
    </lineage>
</organism>
<dbReference type="PROSITE" id="PS50280">
    <property type="entry name" value="SET"/>
    <property type="match status" value="1"/>
</dbReference>
<name>A0A0G4G585_VITBC</name>
<reference evidence="3 4" key="1">
    <citation type="submission" date="2014-11" db="EMBL/GenBank/DDBJ databases">
        <authorList>
            <person name="Zhu J."/>
            <person name="Qi W."/>
            <person name="Song R."/>
        </authorList>
    </citation>
    <scope>NUCLEOTIDE SEQUENCE [LARGE SCALE GENOMIC DNA]</scope>
</reference>
<feature type="region of interest" description="Disordered" evidence="1">
    <location>
        <begin position="357"/>
        <end position="385"/>
    </location>
</feature>
<keyword evidence="4" id="KW-1185">Reference proteome</keyword>
<dbReference type="SMART" id="SM00317">
    <property type="entry name" value="SET"/>
    <property type="match status" value="1"/>
</dbReference>
<dbReference type="AlphaFoldDB" id="A0A0G4G585"/>
<dbReference type="Gene3D" id="2.170.270.10">
    <property type="entry name" value="SET domain"/>
    <property type="match status" value="1"/>
</dbReference>
<dbReference type="PANTHER" id="PTHR33524">
    <property type="entry name" value="C5ORF35"/>
    <property type="match status" value="1"/>
</dbReference>
<evidence type="ECO:0000256" key="1">
    <source>
        <dbReference type="SAM" id="MobiDB-lite"/>
    </source>
</evidence>
<sequence>METARLFARDVLLLHHILFDSNPWHRSVRHLRSRNPLMPMLHSVMPPPWDEELERKDLDIYRHLTRVVERQFGFILCEILGLEAGAFGKGRFERPAALRVGKSVIPGGGLGVFAAEDIRRGAFVTFYPGFIFTNPDLRVIPDSDYVVVNANSANNVVMDGYGWQAEDIQAFPAGNLPPAYGGGGSDEMVFHERYEKGKSKGKGSKGGGGGQQRDVRIVHKNRIGIGQIVNHAPSLEHLNLAPFPFRFPYLTDYTDVNQRAIAAAQQRQQQRQETTVSDVPQVLSSGFSSALCVALQQLTPHSVIRPVDTNLEKLIDRQHESRLSNALMRRIRRFVQYGDYVDRHRLRAAREAALALSSATGEKELEEPEATTVDPTQPPPPLTRAIARDRESPWPFDDTPPPFPFDGLGYVALRDIPAGEELFWNYRFAGVGTSLVQQAILRTPVLHRWWYPHWYHFIDEREFFLRHVKGGDSSSSSSSASE</sequence>
<dbReference type="CDD" id="cd08161">
    <property type="entry name" value="SET"/>
    <property type="match status" value="1"/>
</dbReference>
<dbReference type="Proteomes" id="UP000041254">
    <property type="component" value="Unassembled WGS sequence"/>
</dbReference>
<evidence type="ECO:0000313" key="4">
    <source>
        <dbReference type="Proteomes" id="UP000041254"/>
    </source>
</evidence>
<gene>
    <name evidence="3" type="ORF">Vbra_17055</name>
</gene>
<dbReference type="VEuPathDB" id="CryptoDB:Vbra_17055"/>
<accession>A0A0G4G585</accession>
<proteinExistence type="predicted"/>
<dbReference type="InParanoid" id="A0A0G4G585"/>
<dbReference type="EMBL" id="CDMY01000570">
    <property type="protein sequence ID" value="CEM23487.1"/>
    <property type="molecule type" value="Genomic_DNA"/>
</dbReference>
<feature type="domain" description="SET" evidence="2">
    <location>
        <begin position="96"/>
        <end position="427"/>
    </location>
</feature>
<dbReference type="SUPFAM" id="SSF82199">
    <property type="entry name" value="SET domain"/>
    <property type="match status" value="2"/>
</dbReference>
<evidence type="ECO:0000259" key="2">
    <source>
        <dbReference type="PROSITE" id="PS50280"/>
    </source>
</evidence>
<evidence type="ECO:0000313" key="3">
    <source>
        <dbReference type="EMBL" id="CEM23487.1"/>
    </source>
</evidence>
<dbReference type="InterPro" id="IPR001214">
    <property type="entry name" value="SET_dom"/>
</dbReference>
<dbReference type="InterPro" id="IPR040415">
    <property type="entry name" value="SETD9"/>
</dbReference>
<protein>
    <recommendedName>
        <fullName evidence="2">SET domain-containing protein</fullName>
    </recommendedName>
</protein>